<dbReference type="GO" id="GO:0005085">
    <property type="term" value="F:guanyl-nucleotide exchange factor activity"/>
    <property type="evidence" value="ECO:0007669"/>
    <property type="project" value="UniProtKB-KW"/>
</dbReference>
<sequence>MDMAVGNRSHNASSCAQAPESTSSTESMSEKPSAASQMSKSYDAVVFDVLKVTPEEFASQITLMDCPVFKAIQPEELSSCGWNRKEKHSLAPNVVAFTRRFNHVSFWVVREILKARTLKIRAEILCHFIKIAKKLHELKNLHALIAVLSALQSAPIFRLAKTWGLLSRKDKASFDKLDYLMSKEDNYKRIREYVRSIRMMPCIPYLGIYLSDLIYIDSAYPASDSIMENEQRSIQMNNILRVISDFQQSCHYELPFLSHVQKYLKSVRYIEELQKFVEDDNYKLSLQIEPGASTPRLSSSREDVPVHAPCPAPPLTGPHHSPGAPLPGTARLPRRVHPAGGGGPVPPGTETPQEPQPGLLHGAAS</sequence>
<evidence type="ECO:0000259" key="9">
    <source>
        <dbReference type="PROSITE" id="PS50009"/>
    </source>
</evidence>
<dbReference type="FunFam" id="1.10.840.10:FF:000010">
    <property type="entry name" value="ras-specific guanine nucleotide-releasing factor RalGPS1 isoform X1"/>
    <property type="match status" value="1"/>
</dbReference>
<dbReference type="GO" id="GO:0005886">
    <property type="term" value="C:plasma membrane"/>
    <property type="evidence" value="ECO:0007669"/>
    <property type="project" value="UniProtKB-SubCell"/>
</dbReference>
<dbReference type="Proteomes" id="UP001318040">
    <property type="component" value="Chromosome 59"/>
</dbReference>
<evidence type="ECO:0000256" key="1">
    <source>
        <dbReference type="ARBA" id="ARBA00004236"/>
    </source>
</evidence>
<evidence type="ECO:0000256" key="8">
    <source>
        <dbReference type="SAM" id="MobiDB-lite"/>
    </source>
</evidence>
<evidence type="ECO:0000313" key="10">
    <source>
        <dbReference type="Proteomes" id="UP001318040"/>
    </source>
</evidence>
<comment type="subcellular location">
    <subcellularLocation>
        <location evidence="1">Cell membrane</location>
    </subcellularLocation>
    <subcellularLocation>
        <location evidence="2">Cytoplasm</location>
    </subcellularLocation>
</comment>
<gene>
    <name evidence="11" type="primary">RALGPS1</name>
</gene>
<evidence type="ECO:0000313" key="11">
    <source>
        <dbReference type="RefSeq" id="XP_032832160.1"/>
    </source>
</evidence>
<organism evidence="10 11">
    <name type="scientific">Petromyzon marinus</name>
    <name type="common">Sea lamprey</name>
    <dbReference type="NCBI Taxonomy" id="7757"/>
    <lineage>
        <taxon>Eukaryota</taxon>
        <taxon>Metazoa</taxon>
        <taxon>Chordata</taxon>
        <taxon>Craniata</taxon>
        <taxon>Vertebrata</taxon>
        <taxon>Cyclostomata</taxon>
        <taxon>Hyperoartia</taxon>
        <taxon>Petromyzontiformes</taxon>
        <taxon>Petromyzontidae</taxon>
        <taxon>Petromyzon</taxon>
    </lineage>
</organism>
<accession>A0AAJ7XF86</accession>
<evidence type="ECO:0000256" key="5">
    <source>
        <dbReference type="ARBA" id="ARBA00022658"/>
    </source>
</evidence>
<dbReference type="InterPro" id="IPR001895">
    <property type="entry name" value="RASGEF_cat_dom"/>
</dbReference>
<feature type="domain" description="Ras-GEF" evidence="9">
    <location>
        <begin position="53"/>
        <end position="291"/>
    </location>
</feature>
<evidence type="ECO:0000256" key="7">
    <source>
        <dbReference type="PROSITE-ProRule" id="PRU00168"/>
    </source>
</evidence>
<name>A0AAJ7XF86_PETMA</name>
<feature type="region of interest" description="Disordered" evidence="8">
    <location>
        <begin position="1"/>
        <end position="35"/>
    </location>
</feature>
<dbReference type="Pfam" id="PF00617">
    <property type="entry name" value="RasGEF"/>
    <property type="match status" value="1"/>
</dbReference>
<dbReference type="Gene3D" id="1.10.840.10">
    <property type="entry name" value="Ras guanine-nucleotide exchange factors catalytic domain"/>
    <property type="match status" value="1"/>
</dbReference>
<keyword evidence="4" id="KW-0963">Cytoplasm</keyword>
<dbReference type="InterPro" id="IPR036964">
    <property type="entry name" value="RASGEF_cat_dom_sf"/>
</dbReference>
<dbReference type="GO" id="GO:0007265">
    <property type="term" value="P:Ras protein signal transduction"/>
    <property type="evidence" value="ECO:0007669"/>
    <property type="project" value="TreeGrafter"/>
</dbReference>
<dbReference type="RefSeq" id="XP_032832160.1">
    <property type="nucleotide sequence ID" value="XM_032976269.1"/>
</dbReference>
<dbReference type="PROSITE" id="PS50009">
    <property type="entry name" value="RASGEF_CAT"/>
    <property type="match status" value="1"/>
</dbReference>
<keyword evidence="5 7" id="KW-0344">Guanine-nucleotide releasing factor</keyword>
<evidence type="ECO:0000256" key="2">
    <source>
        <dbReference type="ARBA" id="ARBA00004496"/>
    </source>
</evidence>
<dbReference type="AlphaFoldDB" id="A0AAJ7XF86"/>
<protein>
    <submittedName>
        <fullName evidence="11">Ras-specific guanine nucleotide-releasing factor RalGPS1 isoform X1</fullName>
    </submittedName>
</protein>
<dbReference type="SMART" id="SM00147">
    <property type="entry name" value="RasGEF"/>
    <property type="match status" value="1"/>
</dbReference>
<dbReference type="PANTHER" id="PTHR23113:SF368">
    <property type="entry name" value="CELL DIVISION CONTROL PROTEIN 25"/>
    <property type="match status" value="1"/>
</dbReference>
<dbReference type="CDD" id="cd00155">
    <property type="entry name" value="RasGEF"/>
    <property type="match status" value="1"/>
</dbReference>
<dbReference type="KEGG" id="pmrn:116955291"/>
<feature type="region of interest" description="Disordered" evidence="8">
    <location>
        <begin position="292"/>
        <end position="365"/>
    </location>
</feature>
<evidence type="ECO:0000256" key="4">
    <source>
        <dbReference type="ARBA" id="ARBA00022490"/>
    </source>
</evidence>
<keyword evidence="10" id="KW-1185">Reference proteome</keyword>
<evidence type="ECO:0000256" key="6">
    <source>
        <dbReference type="ARBA" id="ARBA00023136"/>
    </source>
</evidence>
<dbReference type="InterPro" id="IPR023578">
    <property type="entry name" value="Ras_GEF_dom_sf"/>
</dbReference>
<keyword evidence="3" id="KW-1003">Cell membrane</keyword>
<dbReference type="InterPro" id="IPR008937">
    <property type="entry name" value="Ras-like_GEF"/>
</dbReference>
<proteinExistence type="predicted"/>
<dbReference type="SUPFAM" id="SSF48366">
    <property type="entry name" value="Ras GEF"/>
    <property type="match status" value="1"/>
</dbReference>
<keyword evidence="6" id="KW-0472">Membrane</keyword>
<reference evidence="11" key="1">
    <citation type="submission" date="2025-08" db="UniProtKB">
        <authorList>
            <consortium name="RefSeq"/>
        </authorList>
    </citation>
    <scope>IDENTIFICATION</scope>
    <source>
        <tissue evidence="11">Sperm</tissue>
    </source>
</reference>
<dbReference type="GO" id="GO:0005737">
    <property type="term" value="C:cytoplasm"/>
    <property type="evidence" value="ECO:0007669"/>
    <property type="project" value="UniProtKB-SubCell"/>
</dbReference>
<evidence type="ECO:0000256" key="3">
    <source>
        <dbReference type="ARBA" id="ARBA00022475"/>
    </source>
</evidence>
<dbReference type="PANTHER" id="PTHR23113">
    <property type="entry name" value="GUANINE NUCLEOTIDE EXCHANGE FACTOR"/>
    <property type="match status" value="1"/>
</dbReference>